<dbReference type="PRINTS" id="PR00682">
    <property type="entry name" value="IPNSYNTHASE"/>
</dbReference>
<dbReference type="InterPro" id="IPR044861">
    <property type="entry name" value="IPNS-like_FE2OG_OXY"/>
</dbReference>
<protein>
    <recommendedName>
        <fullName evidence="3">Fe2OG dioxygenase domain-containing protein</fullName>
    </recommendedName>
</protein>
<gene>
    <name evidence="4" type="ORF">NCGR_LOCUS40754</name>
</gene>
<keyword evidence="1" id="KW-0479">Metal-binding</keyword>
<dbReference type="Gene3D" id="2.60.120.330">
    <property type="entry name" value="B-lactam Antibiotic, Isopenicillin N Synthase, Chain"/>
    <property type="match status" value="1"/>
</dbReference>
<evidence type="ECO:0000256" key="2">
    <source>
        <dbReference type="SAM" id="MobiDB-lite"/>
    </source>
</evidence>
<dbReference type="OrthoDB" id="288590at2759"/>
<dbReference type="GO" id="GO:0046872">
    <property type="term" value="F:metal ion binding"/>
    <property type="evidence" value="ECO:0007669"/>
    <property type="project" value="UniProtKB-KW"/>
</dbReference>
<dbReference type="Pfam" id="PF03171">
    <property type="entry name" value="2OG-FeII_Oxy"/>
    <property type="match status" value="1"/>
</dbReference>
<comment type="similarity">
    <text evidence="1">Belongs to the iron/ascorbate-dependent oxidoreductase family.</text>
</comment>
<dbReference type="AlphaFoldDB" id="A0A811QMQ5"/>
<evidence type="ECO:0000259" key="3">
    <source>
        <dbReference type="PROSITE" id="PS51471"/>
    </source>
</evidence>
<evidence type="ECO:0000313" key="4">
    <source>
        <dbReference type="EMBL" id="CAD6257264.1"/>
    </source>
</evidence>
<sequence length="248" mass="26998">MSGMLEALRTFHEEPADVSSVPTTRGTWAAVSGTTATSTCSTRRRPPGATRSTWIWRRPARPRRKSRRRAGPGPPPEIAGARRRLRGRGQRRRPLLPAVPGAGDSWSTTLGKTRHSDPSFLTVLLQDGVGGLQVLLGGRWVRVPPVPGAFVVNIGDFLQLMSNDKFKSVEHRVVAVDAGAPPRVSVACFFRPRGAAASTRVYGPIPTDTLGTKPPSPPRYRSTTAVEFINHYMGKGHVSKSALKHFRI</sequence>
<proteinExistence type="inferred from homology"/>
<dbReference type="PANTHER" id="PTHR47990">
    <property type="entry name" value="2-OXOGLUTARATE (2OG) AND FE(II)-DEPENDENT OXYGENASE SUPERFAMILY PROTEIN-RELATED"/>
    <property type="match status" value="1"/>
</dbReference>
<evidence type="ECO:0000256" key="1">
    <source>
        <dbReference type="RuleBase" id="RU003682"/>
    </source>
</evidence>
<feature type="compositionally biased region" description="Basic residues" evidence="2">
    <location>
        <begin position="58"/>
        <end position="70"/>
    </location>
</feature>
<keyword evidence="1" id="KW-0560">Oxidoreductase</keyword>
<evidence type="ECO:0000313" key="5">
    <source>
        <dbReference type="Proteomes" id="UP000604825"/>
    </source>
</evidence>
<feature type="compositionally biased region" description="Low complexity" evidence="2">
    <location>
        <begin position="31"/>
        <end position="41"/>
    </location>
</feature>
<organism evidence="4 5">
    <name type="scientific">Miscanthus lutarioriparius</name>
    <dbReference type="NCBI Taxonomy" id="422564"/>
    <lineage>
        <taxon>Eukaryota</taxon>
        <taxon>Viridiplantae</taxon>
        <taxon>Streptophyta</taxon>
        <taxon>Embryophyta</taxon>
        <taxon>Tracheophyta</taxon>
        <taxon>Spermatophyta</taxon>
        <taxon>Magnoliopsida</taxon>
        <taxon>Liliopsida</taxon>
        <taxon>Poales</taxon>
        <taxon>Poaceae</taxon>
        <taxon>PACMAD clade</taxon>
        <taxon>Panicoideae</taxon>
        <taxon>Andropogonodae</taxon>
        <taxon>Andropogoneae</taxon>
        <taxon>Saccharinae</taxon>
        <taxon>Miscanthus</taxon>
    </lineage>
</organism>
<feature type="compositionally biased region" description="Basic residues" evidence="2">
    <location>
        <begin position="81"/>
        <end position="94"/>
    </location>
</feature>
<reference evidence="4" key="1">
    <citation type="submission" date="2020-10" db="EMBL/GenBank/DDBJ databases">
        <authorList>
            <person name="Han B."/>
            <person name="Lu T."/>
            <person name="Zhao Q."/>
            <person name="Huang X."/>
            <person name="Zhao Y."/>
        </authorList>
    </citation>
    <scope>NUCLEOTIDE SEQUENCE</scope>
</reference>
<keyword evidence="5" id="KW-1185">Reference proteome</keyword>
<name>A0A811QMQ5_9POAL</name>
<accession>A0A811QMQ5</accession>
<dbReference type="EMBL" id="CAJGYO010000010">
    <property type="protein sequence ID" value="CAD6257264.1"/>
    <property type="molecule type" value="Genomic_DNA"/>
</dbReference>
<dbReference type="GO" id="GO:0016491">
    <property type="term" value="F:oxidoreductase activity"/>
    <property type="evidence" value="ECO:0007669"/>
    <property type="project" value="UniProtKB-KW"/>
</dbReference>
<comment type="caution">
    <text evidence="4">The sequence shown here is derived from an EMBL/GenBank/DDBJ whole genome shotgun (WGS) entry which is preliminary data.</text>
</comment>
<feature type="domain" description="Fe2OG dioxygenase" evidence="3">
    <location>
        <begin position="77"/>
        <end position="192"/>
    </location>
</feature>
<feature type="region of interest" description="Disordered" evidence="2">
    <location>
        <begin position="31"/>
        <end position="113"/>
    </location>
</feature>
<dbReference type="InterPro" id="IPR050231">
    <property type="entry name" value="Iron_ascorbate_oxido_reductase"/>
</dbReference>
<dbReference type="PROSITE" id="PS51471">
    <property type="entry name" value="FE2OG_OXY"/>
    <property type="match status" value="1"/>
</dbReference>
<keyword evidence="1" id="KW-0408">Iron</keyword>
<dbReference type="SUPFAM" id="SSF51197">
    <property type="entry name" value="Clavaminate synthase-like"/>
    <property type="match status" value="1"/>
</dbReference>
<dbReference type="InterPro" id="IPR027443">
    <property type="entry name" value="IPNS-like_sf"/>
</dbReference>
<dbReference type="InterPro" id="IPR005123">
    <property type="entry name" value="Oxoglu/Fe-dep_dioxygenase_dom"/>
</dbReference>
<dbReference type="Proteomes" id="UP000604825">
    <property type="component" value="Unassembled WGS sequence"/>
</dbReference>